<gene>
    <name evidence="3" type="ORF">QPX42_03670</name>
</gene>
<reference evidence="3" key="1">
    <citation type="submission" date="2023-05" db="EMBL/GenBank/DDBJ databases">
        <title>Metabolic capabilities are highly conserved among human nasal-associated Corynebacterium species in pangenomic analyses.</title>
        <authorList>
            <person name="Tran T.H."/>
            <person name="Roberts A.Q."/>
            <person name="Escapa I.F."/>
            <person name="Gao W."/>
            <person name="Conlan S."/>
            <person name="Kong H."/>
            <person name="Segre J.A."/>
            <person name="Kelly M.S."/>
            <person name="Lemon K.P."/>
        </authorList>
    </citation>
    <scope>NUCLEOTIDE SEQUENCE</scope>
    <source>
        <strain evidence="3">KPL2773</strain>
    </source>
</reference>
<proteinExistence type="predicted"/>
<dbReference type="SMART" id="SM00894">
    <property type="entry name" value="Excalibur"/>
    <property type="match status" value="1"/>
</dbReference>
<dbReference type="Proteomes" id="UP001224412">
    <property type="component" value="Unassembled WGS sequence"/>
</dbReference>
<evidence type="ECO:0000256" key="1">
    <source>
        <dbReference type="SAM" id="MobiDB-lite"/>
    </source>
</evidence>
<evidence type="ECO:0000313" key="3">
    <source>
        <dbReference type="EMBL" id="MDK4306651.1"/>
    </source>
</evidence>
<evidence type="ECO:0000313" key="4">
    <source>
        <dbReference type="Proteomes" id="UP001224412"/>
    </source>
</evidence>
<comment type="caution">
    <text evidence="3">The sequence shown here is derived from an EMBL/GenBank/DDBJ whole genome shotgun (WGS) entry which is preliminary data.</text>
</comment>
<feature type="compositionally biased region" description="Low complexity" evidence="1">
    <location>
        <begin position="85"/>
        <end position="105"/>
    </location>
</feature>
<dbReference type="Pfam" id="PF05901">
    <property type="entry name" value="Excalibur"/>
    <property type="match status" value="1"/>
</dbReference>
<sequence>MDSSADQAMVTETSTETFTETATASAESMEEARAADAAENPAEANAHEHSGRGNGTNGTVLPERYDERFPRAQEAPADQPPAPEAPGANPEMNEHPVAPAHVDAPTAPPAAPGAEPYFQNCAAARAAGAAPLHAGDPGYRSQLDRDKDGVACE</sequence>
<dbReference type="InterPro" id="IPR008613">
    <property type="entry name" value="Excalibur_Ca-bd_domain"/>
</dbReference>
<feature type="region of interest" description="Disordered" evidence="1">
    <location>
        <begin position="1"/>
        <end position="153"/>
    </location>
</feature>
<feature type="compositionally biased region" description="Low complexity" evidence="1">
    <location>
        <begin position="11"/>
        <end position="27"/>
    </location>
</feature>
<dbReference type="AlphaFoldDB" id="A0AAP4BTW3"/>
<protein>
    <submittedName>
        <fullName evidence="3">Excalibur calcium-binding domain-containing protein</fullName>
    </submittedName>
</protein>
<feature type="compositionally biased region" description="Basic and acidic residues" evidence="1">
    <location>
        <begin position="142"/>
        <end position="153"/>
    </location>
</feature>
<name>A0AAP4BTW3_9CORY</name>
<dbReference type="RefSeq" id="WP_284588990.1">
    <property type="nucleotide sequence ID" value="NZ_JASNUC010000008.1"/>
</dbReference>
<feature type="compositionally biased region" description="Low complexity" evidence="1">
    <location>
        <begin position="112"/>
        <end position="134"/>
    </location>
</feature>
<accession>A0AAP4BTW3</accession>
<dbReference type="EMBL" id="JASNVH010000004">
    <property type="protein sequence ID" value="MDK4306651.1"/>
    <property type="molecule type" value="Genomic_DNA"/>
</dbReference>
<organism evidence="3 4">
    <name type="scientific">Corynebacterium pseudodiphtheriticum</name>
    <dbReference type="NCBI Taxonomy" id="37637"/>
    <lineage>
        <taxon>Bacteria</taxon>
        <taxon>Bacillati</taxon>
        <taxon>Actinomycetota</taxon>
        <taxon>Actinomycetes</taxon>
        <taxon>Mycobacteriales</taxon>
        <taxon>Corynebacteriaceae</taxon>
        <taxon>Corynebacterium</taxon>
    </lineage>
</organism>
<evidence type="ECO:0000259" key="2">
    <source>
        <dbReference type="SMART" id="SM00894"/>
    </source>
</evidence>
<feature type="domain" description="Excalibur calcium-binding" evidence="2">
    <location>
        <begin position="117"/>
        <end position="153"/>
    </location>
</feature>